<organism evidence="2 3">
    <name type="scientific">Microbispora bryophytorum</name>
    <dbReference type="NCBI Taxonomy" id="1460882"/>
    <lineage>
        <taxon>Bacteria</taxon>
        <taxon>Bacillati</taxon>
        <taxon>Actinomycetota</taxon>
        <taxon>Actinomycetes</taxon>
        <taxon>Streptosporangiales</taxon>
        <taxon>Streptosporangiaceae</taxon>
        <taxon>Microbispora</taxon>
    </lineage>
</organism>
<name>A0A8H9GUA5_9ACTN</name>
<protein>
    <submittedName>
        <fullName evidence="2">Uncharacterized protein</fullName>
    </submittedName>
</protein>
<evidence type="ECO:0000256" key="1">
    <source>
        <dbReference type="SAM" id="MobiDB-lite"/>
    </source>
</evidence>
<sequence length="278" mass="31031">MTAESATRETGEREPEEQSPRNPVIGVLKKPMTWVVTTVAGALATILSGGVADLWSRSQDTWADVRDRPVIEGVAYSPINGGQRYAFTEAISGGPGRRLLREDAGRDDLIALVKAKKGYRLGQMDISIVVRGMRHEPVRILDVRPHIISVKPPPSGTCFSIPTAGGDGVFPIDVDLDHPSPGYGTKHPRDRFLKKNINLVYGERATIEVTAHAEKRSYDWEIQIDYLQGDGTSVEHAYVRDERGEPFRLSGWARRYRYIYEAAVLTEDFRLSRSHTKC</sequence>
<reference evidence="2" key="1">
    <citation type="journal article" date="2014" name="Int. J. Syst. Evol. Microbiol.">
        <title>Complete genome sequence of Corynebacterium casei LMG S-19264T (=DSM 44701T), isolated from a smear-ripened cheese.</title>
        <authorList>
            <consortium name="US DOE Joint Genome Institute (JGI-PGF)"/>
            <person name="Walter F."/>
            <person name="Albersmeier A."/>
            <person name="Kalinowski J."/>
            <person name="Ruckert C."/>
        </authorList>
    </citation>
    <scope>NUCLEOTIDE SEQUENCE</scope>
    <source>
        <strain evidence="2">CGMCC 4.7138</strain>
    </source>
</reference>
<comment type="caution">
    <text evidence="2">The sequence shown here is derived from an EMBL/GenBank/DDBJ whole genome shotgun (WGS) entry which is preliminary data.</text>
</comment>
<evidence type="ECO:0000313" key="2">
    <source>
        <dbReference type="EMBL" id="GGN98954.1"/>
    </source>
</evidence>
<dbReference type="EMBL" id="BMMN01000001">
    <property type="protein sequence ID" value="GGN98954.1"/>
    <property type="molecule type" value="Genomic_DNA"/>
</dbReference>
<dbReference type="Proteomes" id="UP000653480">
    <property type="component" value="Unassembled WGS sequence"/>
</dbReference>
<feature type="compositionally biased region" description="Basic and acidic residues" evidence="1">
    <location>
        <begin position="1"/>
        <end position="19"/>
    </location>
</feature>
<accession>A0A8H9GUA5</accession>
<proteinExistence type="predicted"/>
<feature type="region of interest" description="Disordered" evidence="1">
    <location>
        <begin position="1"/>
        <end position="23"/>
    </location>
</feature>
<evidence type="ECO:0000313" key="3">
    <source>
        <dbReference type="Proteomes" id="UP000653480"/>
    </source>
</evidence>
<gene>
    <name evidence="2" type="ORF">GCM10011574_04060</name>
</gene>
<reference evidence="2" key="2">
    <citation type="submission" date="2020-09" db="EMBL/GenBank/DDBJ databases">
        <authorList>
            <person name="Sun Q."/>
            <person name="Zhou Y."/>
        </authorList>
    </citation>
    <scope>NUCLEOTIDE SEQUENCE</scope>
    <source>
        <strain evidence="2">CGMCC 4.7138</strain>
    </source>
</reference>
<dbReference type="AlphaFoldDB" id="A0A8H9GUA5"/>
<keyword evidence="3" id="KW-1185">Reference proteome</keyword>